<accession>A0ACB8YVA1</accession>
<sequence>MHSKRTTITVAAMAVTQEDASLATDLLPAKPAIKTINLNAFLDNKVLWCEIVGMSVVSLSIHIDFYMFCDFLRISVLIPKLIISCLFLKFHSLQIDGLRVIKGKLLLPICVCLIYWLGIRKTLDRSFAFSLSDNNSGIS</sequence>
<dbReference type="Proteomes" id="UP001055811">
    <property type="component" value="Linkage Group LG09"/>
</dbReference>
<organism evidence="1 2">
    <name type="scientific">Cichorium intybus</name>
    <name type="common">Chicory</name>
    <dbReference type="NCBI Taxonomy" id="13427"/>
    <lineage>
        <taxon>Eukaryota</taxon>
        <taxon>Viridiplantae</taxon>
        <taxon>Streptophyta</taxon>
        <taxon>Embryophyta</taxon>
        <taxon>Tracheophyta</taxon>
        <taxon>Spermatophyta</taxon>
        <taxon>Magnoliopsida</taxon>
        <taxon>eudicotyledons</taxon>
        <taxon>Gunneridae</taxon>
        <taxon>Pentapetalae</taxon>
        <taxon>asterids</taxon>
        <taxon>campanulids</taxon>
        <taxon>Asterales</taxon>
        <taxon>Asteraceae</taxon>
        <taxon>Cichorioideae</taxon>
        <taxon>Cichorieae</taxon>
        <taxon>Cichoriinae</taxon>
        <taxon>Cichorium</taxon>
    </lineage>
</organism>
<reference evidence="1 2" key="2">
    <citation type="journal article" date="2022" name="Mol. Ecol. Resour.">
        <title>The genomes of chicory, endive, great burdock and yacon provide insights into Asteraceae paleo-polyploidization history and plant inulin production.</title>
        <authorList>
            <person name="Fan W."/>
            <person name="Wang S."/>
            <person name="Wang H."/>
            <person name="Wang A."/>
            <person name="Jiang F."/>
            <person name="Liu H."/>
            <person name="Zhao H."/>
            <person name="Xu D."/>
            <person name="Zhang Y."/>
        </authorList>
    </citation>
    <scope>NUCLEOTIDE SEQUENCE [LARGE SCALE GENOMIC DNA]</scope>
    <source>
        <strain evidence="2">cv. Punajuju</strain>
        <tissue evidence="1">Leaves</tissue>
    </source>
</reference>
<gene>
    <name evidence="1" type="ORF">L2E82_47649</name>
</gene>
<proteinExistence type="predicted"/>
<reference evidence="2" key="1">
    <citation type="journal article" date="2022" name="Mol. Ecol. Resour.">
        <title>The genomes of chicory, endive, great burdock and yacon provide insights into Asteraceae palaeo-polyploidization history and plant inulin production.</title>
        <authorList>
            <person name="Fan W."/>
            <person name="Wang S."/>
            <person name="Wang H."/>
            <person name="Wang A."/>
            <person name="Jiang F."/>
            <person name="Liu H."/>
            <person name="Zhao H."/>
            <person name="Xu D."/>
            <person name="Zhang Y."/>
        </authorList>
    </citation>
    <scope>NUCLEOTIDE SEQUENCE [LARGE SCALE GENOMIC DNA]</scope>
    <source>
        <strain evidence="2">cv. Punajuju</strain>
    </source>
</reference>
<keyword evidence="2" id="KW-1185">Reference proteome</keyword>
<evidence type="ECO:0000313" key="2">
    <source>
        <dbReference type="Proteomes" id="UP001055811"/>
    </source>
</evidence>
<evidence type="ECO:0000313" key="1">
    <source>
        <dbReference type="EMBL" id="KAI3689684.1"/>
    </source>
</evidence>
<name>A0ACB8YVA1_CICIN</name>
<protein>
    <submittedName>
        <fullName evidence="1">Uncharacterized protein</fullName>
    </submittedName>
</protein>
<comment type="caution">
    <text evidence="1">The sequence shown here is derived from an EMBL/GenBank/DDBJ whole genome shotgun (WGS) entry which is preliminary data.</text>
</comment>
<dbReference type="EMBL" id="CM042017">
    <property type="protein sequence ID" value="KAI3689684.1"/>
    <property type="molecule type" value="Genomic_DNA"/>
</dbReference>